<dbReference type="AlphaFoldDB" id="A0A6J4QSN5"/>
<accession>A0A6J4QSN5</accession>
<reference evidence="1" key="1">
    <citation type="submission" date="2020-02" db="EMBL/GenBank/DDBJ databases">
        <authorList>
            <person name="Meier V. D."/>
        </authorList>
    </citation>
    <scope>NUCLEOTIDE SEQUENCE</scope>
    <source>
        <strain evidence="1">AVDCRST_MAG01</strain>
    </source>
</reference>
<proteinExistence type="predicted"/>
<gene>
    <name evidence="1" type="ORF">AVDCRST_MAG01-01-4405</name>
</gene>
<name>A0A6J4QSN5_9ACTN</name>
<dbReference type="EMBL" id="CADCUW010000571">
    <property type="protein sequence ID" value="CAA9449386.1"/>
    <property type="molecule type" value="Genomic_DNA"/>
</dbReference>
<organism evidence="1">
    <name type="scientific">uncultured Rubrobacteraceae bacterium</name>
    <dbReference type="NCBI Taxonomy" id="349277"/>
    <lineage>
        <taxon>Bacteria</taxon>
        <taxon>Bacillati</taxon>
        <taxon>Actinomycetota</taxon>
        <taxon>Rubrobacteria</taxon>
        <taxon>Rubrobacterales</taxon>
        <taxon>Rubrobacteraceae</taxon>
        <taxon>environmental samples</taxon>
    </lineage>
</organism>
<evidence type="ECO:0000313" key="1">
    <source>
        <dbReference type="EMBL" id="CAA9449386.1"/>
    </source>
</evidence>
<sequence length="161" mass="17307">MEDLFRPREHRTRSIATAARAIPWSALACALLALATGCEGLVVSSGSEPACAHSGYVLRTGPDREVPGKPFSLHGGGFVEDVCYDTGQGRPEPPDRNIKIEFRQAGKTWDLATVDARPKTYDFDVKLRVPPDARPGRAVVSAAGELGTPERKLLVLAKAGR</sequence>
<protein>
    <submittedName>
        <fullName evidence="1">Uncharacterized protein</fullName>
    </submittedName>
</protein>